<dbReference type="HAMAP" id="MF_01039">
    <property type="entry name" value="PGAM_GpmA"/>
    <property type="match status" value="2"/>
</dbReference>
<dbReference type="EC" id="5.4.2.11" evidence="8"/>
<evidence type="ECO:0000256" key="3">
    <source>
        <dbReference type="ARBA" id="ARBA00023152"/>
    </source>
</evidence>
<dbReference type="OrthoDB" id="4818801at2759"/>
<feature type="binding site" evidence="6">
    <location>
        <position position="212"/>
    </location>
    <ligand>
        <name>substrate</name>
    </ligand>
</feature>
<dbReference type="InterPro" id="IPR005952">
    <property type="entry name" value="Phosphogly_mut1"/>
</dbReference>
<feature type="region of interest" description="Disordered" evidence="9">
    <location>
        <begin position="526"/>
        <end position="552"/>
    </location>
</feature>
<dbReference type="GO" id="GO:0004619">
    <property type="term" value="F:phosphoglycerate mutase activity"/>
    <property type="evidence" value="ECO:0007669"/>
    <property type="project" value="UniProtKB-EC"/>
</dbReference>
<evidence type="ECO:0000313" key="11">
    <source>
        <dbReference type="Proteomes" id="UP000095751"/>
    </source>
</evidence>
<feature type="binding site" evidence="6">
    <location>
        <begin position="239"/>
        <end position="242"/>
    </location>
    <ligand>
        <name>substrate</name>
    </ligand>
</feature>
<accession>A0A1E7EMF6</accession>
<feature type="binding site" evidence="6">
    <location>
        <begin position="158"/>
        <end position="165"/>
    </location>
    <ligand>
        <name>substrate</name>
    </ligand>
</feature>
<proteinExistence type="inferred from homology"/>
<evidence type="ECO:0000256" key="1">
    <source>
        <dbReference type="ARBA" id="ARBA00000380"/>
    </source>
</evidence>
<sequence length="873" mass="99400">MIKKCKTVNDDDDNDHTDTDASFGSTSNEEEEKEEAYINALIDEDSVLQYGDGTIKNGYSGTTSGYSPFLDKESYISTPKWFQPTKKFFHRRNERKVLRESKLNEMNEDGYGEMRRSSIGTVNSKRSYIKRVIKKPYRKLKKLITKDTTEPGTLILVRHGESIWNKNKTFTGWADPDLTIQGYREVEHAARLLMEGGYHYDIHVVFTSRLKRAIRSTWILLQEFNEVYLPVFKSWRLNERNYGALTGLSKTQTAERLGAELVQGWRGSLTKKPPPLDIKNDPIHYQQYYPGNDRKYADLTEDQIPLTESLKDCMIRTKPLWDDKIVYELKKGRNVLVVAHANTLRGLVKTIDDIGDEEIQNVQIPTGIPIIYKFKKDVDTGQLISIDDDDGGNSNLVSQVHMKGKFLEKPGLLKEALKLEEGWKARVPGYDPIMQRQIRPMTGLERSLYKLNAVRELGAWANEFIDLDMLKNNGDGKVGEDTDSNDDGNGIFFTTNGNGNNKIAPTTTAIVANNGRGDVGADIISDQEEDDVRGTNNDDEVSSSGGSNTQTKRQDSVIVIIRHGKTQHNKLGLFTGWEDAPLAEEGIEEAKLAGRNLKKFGFEFDVVYTSWLSRALETAWFVMDEMDCLWLPIVKTWRLNERMYGNLTGLSKQMVKQRHGEKQFKAWRRGFDVRPPPVSSFSKDYPGNDPRYQKYLRDVRYSIKESCIRSIEKGKPVLVRKLPKTESLKDCMDRTLPYFIERIEKDAIDQNKRVLISSSENAIRGLLMHLCDIPQDEITGLEIPNGLPLIYDIRSKCVKLLDDGTGRDPMEVYNFGTSAKYLFRPCQNEDGSLDEECSINYDSMDTSRPSISSKDQAILDEITGKTTKTKTTV</sequence>
<dbReference type="InterPro" id="IPR001345">
    <property type="entry name" value="PG/BPGM_mutase_AS"/>
</dbReference>
<feature type="active site" description="Tele-phosphohistidine intermediate" evidence="5">
    <location>
        <position position="159"/>
    </location>
</feature>
<dbReference type="PROSITE" id="PS00175">
    <property type="entry name" value="PG_MUTASE"/>
    <property type="match status" value="1"/>
</dbReference>
<dbReference type="PANTHER" id="PTHR11931">
    <property type="entry name" value="PHOSPHOGLYCERATE MUTASE"/>
    <property type="match status" value="1"/>
</dbReference>
<keyword evidence="11" id="KW-1185">Reference proteome</keyword>
<dbReference type="Pfam" id="PF00300">
    <property type="entry name" value="His_Phos_1"/>
    <property type="match status" value="2"/>
</dbReference>
<evidence type="ECO:0000256" key="6">
    <source>
        <dbReference type="PIRSR" id="PIRSR613078-2"/>
    </source>
</evidence>
<evidence type="ECO:0000313" key="10">
    <source>
        <dbReference type="EMBL" id="OEU07017.1"/>
    </source>
</evidence>
<feature type="binding site" evidence="6">
    <location>
        <position position="250"/>
    </location>
    <ligand>
        <name>substrate</name>
    </ligand>
</feature>
<reference evidence="10 11" key="1">
    <citation type="submission" date="2016-09" db="EMBL/GenBank/DDBJ databases">
        <title>Extensive genetic diversity and differential bi-allelic expression allows diatom success in the polar Southern Ocean.</title>
        <authorList>
            <consortium name="DOE Joint Genome Institute"/>
            <person name="Mock T."/>
            <person name="Otillar R.P."/>
            <person name="Strauss J."/>
            <person name="Dupont C."/>
            <person name="Frickenhaus S."/>
            <person name="Maumus F."/>
            <person name="Mcmullan M."/>
            <person name="Sanges R."/>
            <person name="Schmutz J."/>
            <person name="Toseland A."/>
            <person name="Valas R."/>
            <person name="Veluchamy A."/>
            <person name="Ward B.J."/>
            <person name="Allen A."/>
            <person name="Barry K."/>
            <person name="Falciatore A."/>
            <person name="Ferrante M."/>
            <person name="Fortunato A.E."/>
            <person name="Gloeckner G."/>
            <person name="Gruber A."/>
            <person name="Hipkin R."/>
            <person name="Janech M."/>
            <person name="Kroth P."/>
            <person name="Leese F."/>
            <person name="Lindquist E."/>
            <person name="Lyon B.R."/>
            <person name="Martin J."/>
            <person name="Mayer C."/>
            <person name="Parker M."/>
            <person name="Quesneville H."/>
            <person name="Raymond J."/>
            <person name="Uhlig C."/>
            <person name="Valentin K.U."/>
            <person name="Worden A.Z."/>
            <person name="Armbrust E.V."/>
            <person name="Bowler C."/>
            <person name="Green B."/>
            <person name="Moulton V."/>
            <person name="Van Oosterhout C."/>
            <person name="Grigoriev I."/>
        </authorList>
    </citation>
    <scope>NUCLEOTIDE SEQUENCE [LARGE SCALE GENOMIC DNA]</scope>
    <source>
        <strain evidence="10 11">CCMP1102</strain>
    </source>
</reference>
<feature type="region of interest" description="Disordered" evidence="9">
    <location>
        <begin position="1"/>
        <end position="33"/>
    </location>
</feature>
<evidence type="ECO:0000256" key="8">
    <source>
        <dbReference type="RuleBase" id="RU004511"/>
    </source>
</evidence>
<feature type="compositionally biased region" description="Polar residues" evidence="9">
    <location>
        <begin position="542"/>
        <end position="551"/>
    </location>
</feature>
<feature type="active site" description="Proton donor/acceptor" evidence="5">
    <location>
        <position position="239"/>
    </location>
</feature>
<evidence type="ECO:0000256" key="5">
    <source>
        <dbReference type="PIRSR" id="PIRSR613078-1"/>
    </source>
</evidence>
<dbReference type="GO" id="GO:0006096">
    <property type="term" value="P:glycolytic process"/>
    <property type="evidence" value="ECO:0007669"/>
    <property type="project" value="UniProtKB-KW"/>
</dbReference>
<evidence type="ECO:0000256" key="2">
    <source>
        <dbReference type="ARBA" id="ARBA00006717"/>
    </source>
</evidence>
<dbReference type="SMART" id="SM00855">
    <property type="entry name" value="PGAM"/>
    <property type="match status" value="2"/>
</dbReference>
<dbReference type="CDD" id="cd07067">
    <property type="entry name" value="HP_PGM_like"/>
    <property type="match status" value="2"/>
</dbReference>
<dbReference type="NCBIfam" id="TIGR01258">
    <property type="entry name" value="pgm_1"/>
    <property type="match status" value="2"/>
</dbReference>
<evidence type="ECO:0000256" key="7">
    <source>
        <dbReference type="PIRSR" id="PIRSR613078-3"/>
    </source>
</evidence>
<dbReference type="Proteomes" id="UP000095751">
    <property type="component" value="Unassembled WGS sequence"/>
</dbReference>
<feature type="binding site" evidence="6">
    <location>
        <begin position="171"/>
        <end position="172"/>
    </location>
    <ligand>
        <name>substrate</name>
    </ligand>
</feature>
<dbReference type="FunFam" id="3.40.50.1240:FF:000003">
    <property type="entry name" value="2,3-bisphosphoglycerate-dependent phosphoglycerate mutase"/>
    <property type="match status" value="2"/>
</dbReference>
<comment type="similarity">
    <text evidence="2 8">Belongs to the phosphoglycerate mutase family. BPG-dependent PGAM subfamily.</text>
</comment>
<dbReference type="InterPro" id="IPR013078">
    <property type="entry name" value="His_Pase_superF_clade-1"/>
</dbReference>
<dbReference type="InParanoid" id="A0A1E7EMF6"/>
<organism evidence="10 11">
    <name type="scientific">Fragilariopsis cylindrus CCMP1102</name>
    <dbReference type="NCBI Taxonomy" id="635003"/>
    <lineage>
        <taxon>Eukaryota</taxon>
        <taxon>Sar</taxon>
        <taxon>Stramenopiles</taxon>
        <taxon>Ochrophyta</taxon>
        <taxon>Bacillariophyta</taxon>
        <taxon>Bacillariophyceae</taxon>
        <taxon>Bacillariophycidae</taxon>
        <taxon>Bacillariales</taxon>
        <taxon>Bacillariaceae</taxon>
        <taxon>Fragilariopsis</taxon>
    </lineage>
</organism>
<evidence type="ECO:0000256" key="4">
    <source>
        <dbReference type="ARBA" id="ARBA00023235"/>
    </source>
</evidence>
<comment type="catalytic activity">
    <reaction evidence="1 8">
        <text>(2R)-2-phosphoglycerate = (2R)-3-phosphoglycerate</text>
        <dbReference type="Rhea" id="RHEA:15901"/>
        <dbReference type="ChEBI" id="CHEBI:58272"/>
        <dbReference type="ChEBI" id="CHEBI:58289"/>
        <dbReference type="EC" id="5.4.2.11"/>
    </reaction>
</comment>
<dbReference type="EMBL" id="KV784394">
    <property type="protein sequence ID" value="OEU07017.1"/>
    <property type="molecule type" value="Genomic_DNA"/>
</dbReference>
<feature type="site" description="Transition state stabilizer" evidence="7">
    <location>
        <position position="340"/>
    </location>
</feature>
<protein>
    <recommendedName>
        <fullName evidence="8">Phosphoglycerate mutase</fullName>
        <ecNumber evidence="8">5.4.2.11</ecNumber>
    </recommendedName>
</protein>
<dbReference type="Gene3D" id="3.40.50.1240">
    <property type="entry name" value="Phosphoglycerate mutase-like"/>
    <property type="match status" value="2"/>
</dbReference>
<dbReference type="KEGG" id="fcy:FRACYDRAFT_252624"/>
<evidence type="ECO:0000256" key="9">
    <source>
        <dbReference type="SAM" id="MobiDB-lite"/>
    </source>
</evidence>
<dbReference type="SUPFAM" id="SSF53254">
    <property type="entry name" value="Phosphoglycerate mutase-like"/>
    <property type="match status" value="2"/>
</dbReference>
<keyword evidence="3 8" id="KW-0324">Glycolysis</keyword>
<dbReference type="InterPro" id="IPR029033">
    <property type="entry name" value="His_PPase_superfam"/>
</dbReference>
<gene>
    <name evidence="10" type="ORF">FRACYDRAFT_252624</name>
</gene>
<name>A0A1E7EMF6_9STRA</name>
<keyword evidence="4 8" id="KW-0413">Isomerase</keyword>
<feature type="compositionally biased region" description="Acidic residues" evidence="9">
    <location>
        <begin position="526"/>
        <end position="541"/>
    </location>
</feature>
<dbReference type="AlphaFoldDB" id="A0A1E7EMF6"/>